<evidence type="ECO:0000313" key="4">
    <source>
        <dbReference type="Proteomes" id="UP000244334"/>
    </source>
</evidence>
<dbReference type="RefSeq" id="WP_070133710.1">
    <property type="nucleotide sequence ID" value="NZ_LJAM02000004.1"/>
</dbReference>
<proteinExistence type="predicted"/>
<name>A0A1E7Z4G2_9GAMM</name>
<gene>
    <name evidence="2" type="ORF">ACZ87_00081</name>
    <name evidence="1" type="ORF">BBW68_00770</name>
</gene>
<dbReference type="EMBL" id="MAYS01000057">
    <property type="protein sequence ID" value="OFC63624.1"/>
    <property type="molecule type" value="Genomic_DNA"/>
</dbReference>
<evidence type="ECO:0000313" key="2">
    <source>
        <dbReference type="EMBL" id="RAP73081.1"/>
    </source>
</evidence>
<dbReference type="AlphaFoldDB" id="A0A1E7Z4G2"/>
<dbReference type="InterPro" id="IPR037914">
    <property type="entry name" value="SpoVT-AbrB_sf"/>
</dbReference>
<organism evidence="1 3">
    <name type="scientific">Candidatus Erwinia dacicola</name>
    <dbReference type="NCBI Taxonomy" id="252393"/>
    <lineage>
        <taxon>Bacteria</taxon>
        <taxon>Pseudomonadati</taxon>
        <taxon>Pseudomonadota</taxon>
        <taxon>Gammaproteobacteria</taxon>
        <taxon>Enterobacterales</taxon>
        <taxon>Erwiniaceae</taxon>
        <taxon>Erwinia</taxon>
    </lineage>
</organism>
<dbReference type="OrthoDB" id="6506020at2"/>
<dbReference type="SUPFAM" id="SSF89447">
    <property type="entry name" value="AbrB/MazE/MraZ-like"/>
    <property type="match status" value="1"/>
</dbReference>
<comment type="caution">
    <text evidence="1">The sequence shown here is derived from an EMBL/GenBank/DDBJ whole genome shotgun (WGS) entry which is preliminary data.</text>
</comment>
<evidence type="ECO:0000313" key="1">
    <source>
        <dbReference type="EMBL" id="OFC63624.1"/>
    </source>
</evidence>
<dbReference type="Proteomes" id="UP000243534">
    <property type="component" value="Unassembled WGS sequence"/>
</dbReference>
<dbReference type="Gene3D" id="2.10.260.10">
    <property type="match status" value="1"/>
</dbReference>
<reference evidence="1 3" key="1">
    <citation type="submission" date="2016-07" db="EMBL/GenBank/DDBJ databases">
        <authorList>
            <person name="Yuval B."/>
        </authorList>
    </citation>
    <scope>NUCLEOTIDE SEQUENCE [LARGE SCALE GENOMIC DNA]</scope>
    <source>
        <strain evidence="1 3">IL</strain>
    </source>
</reference>
<keyword evidence="4" id="KW-1185">Reference proteome</keyword>
<evidence type="ECO:0000313" key="3">
    <source>
        <dbReference type="Proteomes" id="UP000243534"/>
    </source>
</evidence>
<dbReference type="Proteomes" id="UP000244334">
    <property type="component" value="Unassembled WGS sequence"/>
</dbReference>
<reference evidence="2 4" key="2">
    <citation type="submission" date="2018-04" db="EMBL/GenBank/DDBJ databases">
        <title>Genomes of the Obligate Erwinia dacicola and Facultative Enterobacter sp. OLF Endosymbionts of the Olive Fruit fly, Bactrocera oleae.</title>
        <authorList>
            <person name="Estes A.M."/>
            <person name="Hearn D.J."/>
            <person name="Agarwal S."/>
            <person name="Pierson E.A."/>
            <person name="Dunning-Hotopp J.C."/>
        </authorList>
    </citation>
    <scope>NUCLEOTIDE SEQUENCE [LARGE SCALE GENOMIC DNA]</scope>
    <source>
        <strain evidence="2 4">Oroville</strain>
    </source>
</reference>
<dbReference type="EMBL" id="LJAM02000004">
    <property type="protein sequence ID" value="RAP73081.1"/>
    <property type="molecule type" value="Genomic_DNA"/>
</dbReference>
<sequence>MSVTRLRQQGGAVVLTIPSDIAAKAGWSVGTLLDVTADGEAVSIKPSGRMARGSKTLSQLLQGIDEEEIRQFNQDVSDGLNDEPQGREAI</sequence>
<accession>A0A1E7Z4G2</accession>
<protein>
    <submittedName>
        <fullName evidence="1 2">Antitoxin</fullName>
    </submittedName>
</protein>